<evidence type="ECO:0000313" key="2">
    <source>
        <dbReference type="EMBL" id="RXN39220.1"/>
    </source>
</evidence>
<accession>A0A498P3I2</accession>
<dbReference type="Proteomes" id="UP000290572">
    <property type="component" value="Unassembled WGS sequence"/>
</dbReference>
<feature type="compositionally biased region" description="Basic and acidic residues" evidence="1">
    <location>
        <begin position="1"/>
        <end position="12"/>
    </location>
</feature>
<feature type="compositionally biased region" description="Basic and acidic residues" evidence="1">
    <location>
        <begin position="26"/>
        <end position="57"/>
    </location>
</feature>
<gene>
    <name evidence="2" type="ORF">ROHU_000395</name>
</gene>
<feature type="region of interest" description="Disordered" evidence="1">
    <location>
        <begin position="1"/>
        <end position="76"/>
    </location>
</feature>
<feature type="compositionally biased region" description="Acidic residues" evidence="1">
    <location>
        <begin position="13"/>
        <end position="25"/>
    </location>
</feature>
<comment type="caution">
    <text evidence="2">The sequence shown here is derived from an EMBL/GenBank/DDBJ whole genome shotgun (WGS) entry which is preliminary data.</text>
</comment>
<dbReference type="STRING" id="84645.A0A498P3I2"/>
<dbReference type="AlphaFoldDB" id="A0A498P3I2"/>
<dbReference type="EMBL" id="QBIY01002566">
    <property type="protein sequence ID" value="RXN39220.1"/>
    <property type="molecule type" value="Genomic_DNA"/>
</dbReference>
<protein>
    <submittedName>
        <fullName evidence="2">WW domain-binding 11</fullName>
    </submittedName>
</protein>
<name>A0A498P3I2_LABRO</name>
<keyword evidence="3" id="KW-1185">Reference proteome</keyword>
<sequence length="96" mass="10947">MMDTGGRDSDRESDADDDSDSQDDSGAERDDADADGRMTSDRHDDRDEDRDRADKHTGRSVRFADMPPPKEKRKRRVMKTKNITPLQAMMLRMAGM</sequence>
<proteinExistence type="predicted"/>
<reference evidence="2 3" key="1">
    <citation type="submission" date="2018-03" db="EMBL/GenBank/DDBJ databases">
        <title>Draft genome sequence of Rohu Carp (Labeo rohita).</title>
        <authorList>
            <person name="Das P."/>
            <person name="Kushwaha B."/>
            <person name="Joshi C.G."/>
            <person name="Kumar D."/>
            <person name="Nagpure N.S."/>
            <person name="Sahoo L."/>
            <person name="Das S.P."/>
            <person name="Bit A."/>
            <person name="Patnaik S."/>
            <person name="Meher P.K."/>
            <person name="Jayasankar P."/>
            <person name="Koringa P.G."/>
            <person name="Patel N.V."/>
            <person name="Hinsu A.T."/>
            <person name="Kumar R."/>
            <person name="Pandey M."/>
            <person name="Agarwal S."/>
            <person name="Srivastava S."/>
            <person name="Singh M."/>
            <person name="Iquebal M.A."/>
            <person name="Jaiswal S."/>
            <person name="Angadi U.B."/>
            <person name="Kumar N."/>
            <person name="Raza M."/>
            <person name="Shah T.M."/>
            <person name="Rai A."/>
            <person name="Jena J.K."/>
        </authorList>
    </citation>
    <scope>NUCLEOTIDE SEQUENCE [LARGE SCALE GENOMIC DNA]</scope>
    <source>
        <strain evidence="2">DASCIFA01</strain>
        <tissue evidence="2">Testis</tissue>
    </source>
</reference>
<evidence type="ECO:0000256" key="1">
    <source>
        <dbReference type="SAM" id="MobiDB-lite"/>
    </source>
</evidence>
<organism evidence="2 3">
    <name type="scientific">Labeo rohita</name>
    <name type="common">Indian major carp</name>
    <name type="synonym">Cyprinus rohita</name>
    <dbReference type="NCBI Taxonomy" id="84645"/>
    <lineage>
        <taxon>Eukaryota</taxon>
        <taxon>Metazoa</taxon>
        <taxon>Chordata</taxon>
        <taxon>Craniata</taxon>
        <taxon>Vertebrata</taxon>
        <taxon>Euteleostomi</taxon>
        <taxon>Actinopterygii</taxon>
        <taxon>Neopterygii</taxon>
        <taxon>Teleostei</taxon>
        <taxon>Ostariophysi</taxon>
        <taxon>Cypriniformes</taxon>
        <taxon>Cyprinidae</taxon>
        <taxon>Labeoninae</taxon>
        <taxon>Labeonini</taxon>
        <taxon>Labeo</taxon>
    </lineage>
</organism>
<evidence type="ECO:0000313" key="3">
    <source>
        <dbReference type="Proteomes" id="UP000290572"/>
    </source>
</evidence>